<organism evidence="5 6">
    <name type="scientific">Streptomyces luteoverticillatus</name>
    <name type="common">Streptoverticillium luteoverticillatus</name>
    <dbReference type="NCBI Taxonomy" id="66425"/>
    <lineage>
        <taxon>Bacteria</taxon>
        <taxon>Bacillati</taxon>
        <taxon>Actinomycetota</taxon>
        <taxon>Actinomycetes</taxon>
        <taxon>Kitasatosporales</taxon>
        <taxon>Streptomycetaceae</taxon>
        <taxon>Streptomyces</taxon>
    </lineage>
</organism>
<gene>
    <name evidence="5" type="ORF">EKH77_01805</name>
</gene>
<dbReference type="AlphaFoldDB" id="A0A3S9PCJ8"/>
<evidence type="ECO:0000313" key="6">
    <source>
        <dbReference type="Proteomes" id="UP000267900"/>
    </source>
</evidence>
<dbReference type="Pfam" id="PF07992">
    <property type="entry name" value="Pyr_redox_2"/>
    <property type="match status" value="1"/>
</dbReference>
<dbReference type="PANTHER" id="PTHR43429">
    <property type="entry name" value="PYRIDINE NUCLEOTIDE-DISULFIDE OXIDOREDUCTASE DOMAIN-CONTAINING"/>
    <property type="match status" value="1"/>
</dbReference>
<reference evidence="5 6" key="1">
    <citation type="submission" date="2018-12" db="EMBL/GenBank/DDBJ databases">
        <title>The whole draft genome of Streptomyce luteoverticillatus CGMCC 15060.</title>
        <authorList>
            <person name="Feng Z."/>
            <person name="Chen G."/>
            <person name="Zhang J."/>
            <person name="Zhu H."/>
            <person name="Yu X."/>
            <person name="Zhang W."/>
            <person name="Zhang X."/>
        </authorList>
    </citation>
    <scope>NUCLEOTIDE SEQUENCE [LARGE SCALE GENOMIC DNA]</scope>
    <source>
        <strain evidence="5 6">CGMCC 15060</strain>
    </source>
</reference>
<dbReference type="SUPFAM" id="SSF51905">
    <property type="entry name" value="FAD/NAD(P)-binding domain"/>
    <property type="match status" value="1"/>
</dbReference>
<keyword evidence="2" id="KW-0285">Flavoprotein</keyword>
<dbReference type="Proteomes" id="UP000267900">
    <property type="component" value="Chromosome"/>
</dbReference>
<accession>A0A3S9PCJ8</accession>
<dbReference type="InterPro" id="IPR050260">
    <property type="entry name" value="FAD-bd_OxRdtase"/>
</dbReference>
<dbReference type="EMBL" id="CP034587">
    <property type="protein sequence ID" value="AZQ70115.1"/>
    <property type="molecule type" value="Genomic_DNA"/>
</dbReference>
<dbReference type="OrthoDB" id="9768666at2"/>
<evidence type="ECO:0000313" key="5">
    <source>
        <dbReference type="EMBL" id="AZQ70115.1"/>
    </source>
</evidence>
<dbReference type="PRINTS" id="PR00411">
    <property type="entry name" value="PNDRDTASEI"/>
</dbReference>
<comment type="cofactor">
    <cofactor evidence="1">
        <name>FAD</name>
        <dbReference type="ChEBI" id="CHEBI:57692"/>
    </cofactor>
</comment>
<dbReference type="RefSeq" id="WP_126912680.1">
    <property type="nucleotide sequence ID" value="NZ_CP034587.1"/>
</dbReference>
<evidence type="ECO:0000256" key="1">
    <source>
        <dbReference type="ARBA" id="ARBA00001974"/>
    </source>
</evidence>
<dbReference type="InterPro" id="IPR023753">
    <property type="entry name" value="FAD/NAD-binding_dom"/>
</dbReference>
<dbReference type="InterPro" id="IPR036188">
    <property type="entry name" value="FAD/NAD-bd_sf"/>
</dbReference>
<proteinExistence type="predicted"/>
<keyword evidence="6" id="KW-1185">Reference proteome</keyword>
<name>A0A3S9PCJ8_STRLT</name>
<dbReference type="PANTHER" id="PTHR43429:SF3">
    <property type="entry name" value="NITRITE REDUCTASE [NAD(P)H]"/>
    <property type="match status" value="1"/>
</dbReference>
<evidence type="ECO:0000256" key="3">
    <source>
        <dbReference type="ARBA" id="ARBA00022827"/>
    </source>
</evidence>
<keyword evidence="3" id="KW-0274">FAD</keyword>
<dbReference type="Gene3D" id="3.50.50.60">
    <property type="entry name" value="FAD/NAD(P)-binding domain"/>
    <property type="match status" value="2"/>
</dbReference>
<protein>
    <submittedName>
        <fullName evidence="5">NAD(P)/FAD-dependent oxidoreductase</fullName>
    </submittedName>
</protein>
<evidence type="ECO:0000256" key="2">
    <source>
        <dbReference type="ARBA" id="ARBA00022630"/>
    </source>
</evidence>
<dbReference type="PRINTS" id="PR00368">
    <property type="entry name" value="FADPNR"/>
</dbReference>
<dbReference type="GO" id="GO:0016491">
    <property type="term" value="F:oxidoreductase activity"/>
    <property type="evidence" value="ECO:0007669"/>
    <property type="project" value="InterPro"/>
</dbReference>
<feature type="domain" description="FAD/NAD(P)-binding" evidence="4">
    <location>
        <begin position="5"/>
        <end position="283"/>
    </location>
</feature>
<sequence>MNIRRVAVVGAGMAAARFAQQLLARTSPGAAEVTLYGAEPDAPYNRALLADVLTGRYDPDAIGLPLGEGTTLRTGTRVTAVAPATRSLTLADGTTAPYDALVLATGAAPVVPPLRGLRDGEPEPGGVHLLRTLADCRALADAARRATHAVVIGGGVLGVSAARALAALGTPTTIVHRGAWLMERHLDDRSAHLARGWLAALGITTHLAARPVTLHGTDHVQALELADGTKLETDLVLLACGVRPRTALARAAGLRVRHGVVVDDRLAASAPGVHAIGDCAEHRGAVHGLTGPAWAQADALAAHLSGTDPGARHTGARPLTRLSAGPLQLAAFGDMTAEHAPGHDVLRYSDTTRGTSTTLVLRGDRLVAGVLLGDLAATGDIALAWQRDEPLPADPSYLLNPEGARA</sequence>
<evidence type="ECO:0000259" key="4">
    <source>
        <dbReference type="Pfam" id="PF07992"/>
    </source>
</evidence>